<evidence type="ECO:0000256" key="4">
    <source>
        <dbReference type="ARBA" id="ARBA00017522"/>
    </source>
</evidence>
<evidence type="ECO:0000256" key="8">
    <source>
        <dbReference type="ARBA" id="ARBA00022989"/>
    </source>
</evidence>
<dbReference type="PANTHER" id="PTHR36122">
    <property type="entry name" value="NICOTINAMIDE RIBOSIDE TRANSPORTER PNUC"/>
    <property type="match status" value="1"/>
</dbReference>
<comment type="caution">
    <text evidence="11">The sequence shown here is derived from an EMBL/GenBank/DDBJ whole genome shotgun (WGS) entry which is preliminary data.</text>
</comment>
<organism evidence="11 12">
    <name type="scientific">Apibacter muscae</name>
    <dbReference type="NCBI Taxonomy" id="2509004"/>
    <lineage>
        <taxon>Bacteria</taxon>
        <taxon>Pseudomonadati</taxon>
        <taxon>Bacteroidota</taxon>
        <taxon>Flavobacteriia</taxon>
        <taxon>Flavobacteriales</taxon>
        <taxon>Weeksellaceae</taxon>
        <taxon>Apibacter</taxon>
    </lineage>
</organism>
<dbReference type="InterPro" id="IPR006419">
    <property type="entry name" value="NMN_transpt_PnuC"/>
</dbReference>
<dbReference type="EMBL" id="SELH01000026">
    <property type="protein sequence ID" value="TWP26121.1"/>
    <property type="molecule type" value="Genomic_DNA"/>
</dbReference>
<dbReference type="Pfam" id="PF04973">
    <property type="entry name" value="NMN_transporter"/>
    <property type="match status" value="1"/>
</dbReference>
<dbReference type="GO" id="GO:0005886">
    <property type="term" value="C:plasma membrane"/>
    <property type="evidence" value="ECO:0007669"/>
    <property type="project" value="UniProtKB-SubCell"/>
</dbReference>
<evidence type="ECO:0000256" key="2">
    <source>
        <dbReference type="ARBA" id="ARBA00004651"/>
    </source>
</evidence>
<name>A0A563D860_9FLAO</name>
<gene>
    <name evidence="11" type="ORF">ETU09_10480</name>
</gene>
<dbReference type="RefSeq" id="WP_146293519.1">
    <property type="nucleotide sequence ID" value="NZ_SELH01000026.1"/>
</dbReference>
<feature type="transmembrane region" description="Helical" evidence="10">
    <location>
        <begin position="130"/>
        <end position="147"/>
    </location>
</feature>
<feature type="transmembrane region" description="Helical" evidence="10">
    <location>
        <begin position="154"/>
        <end position="169"/>
    </location>
</feature>
<evidence type="ECO:0000256" key="5">
    <source>
        <dbReference type="ARBA" id="ARBA00022448"/>
    </source>
</evidence>
<feature type="transmembrane region" description="Helical" evidence="10">
    <location>
        <begin position="67"/>
        <end position="84"/>
    </location>
</feature>
<dbReference type="AlphaFoldDB" id="A0A563D860"/>
<keyword evidence="9 10" id="KW-0472">Membrane</keyword>
<evidence type="ECO:0000256" key="3">
    <source>
        <dbReference type="ARBA" id="ARBA00006669"/>
    </source>
</evidence>
<proteinExistence type="inferred from homology"/>
<evidence type="ECO:0000313" key="11">
    <source>
        <dbReference type="EMBL" id="TWP26121.1"/>
    </source>
</evidence>
<dbReference type="GO" id="GO:0034257">
    <property type="term" value="F:nicotinamide riboside transmembrane transporter activity"/>
    <property type="evidence" value="ECO:0007669"/>
    <property type="project" value="InterPro"/>
</dbReference>
<evidence type="ECO:0000256" key="7">
    <source>
        <dbReference type="ARBA" id="ARBA00022692"/>
    </source>
</evidence>
<feature type="transmembrane region" description="Helical" evidence="10">
    <location>
        <begin position="105"/>
        <end position="124"/>
    </location>
</feature>
<comment type="subcellular location">
    <subcellularLocation>
        <location evidence="2">Cell membrane</location>
        <topology evidence="2">Multi-pass membrane protein</topology>
    </subcellularLocation>
</comment>
<keyword evidence="12" id="KW-1185">Reference proteome</keyword>
<dbReference type="NCBIfam" id="TIGR01528">
    <property type="entry name" value="NMN_trans_PnuC"/>
    <property type="match status" value="1"/>
</dbReference>
<protein>
    <recommendedName>
        <fullName evidence="4">Nicotinamide riboside transporter PnuC</fullName>
    </recommendedName>
</protein>
<feature type="transmembrane region" description="Helical" evidence="10">
    <location>
        <begin position="42"/>
        <end position="61"/>
    </location>
</feature>
<keyword evidence="5" id="KW-0813">Transport</keyword>
<feature type="transmembrane region" description="Helical" evidence="10">
    <location>
        <begin position="15"/>
        <end position="35"/>
    </location>
</feature>
<dbReference type="OrthoDB" id="9791248at2"/>
<keyword evidence="8 10" id="KW-1133">Transmembrane helix</keyword>
<sequence length="200" mass="23542">MEIFNSYLISIVKQFYGTTWLEFVGVFFAVLQVLLAKANKVWLYPCGIISICITSYLYYEIHLYAEILLQLYYLIMSIYGWMLWKNKKGEGSEISLSSDSEKRKSILIVIVTFFFLYFILIKYTNSDVPLWDAMVSAFAWAGMWLLAKRKIENWIYLNISNLISIPLLLHKGLILYTLLTLFLFIIAIFGYLDWKKNIKK</sequence>
<keyword evidence="6" id="KW-1003">Cell membrane</keyword>
<comment type="function">
    <text evidence="1">Required for nicotinamide riboside transport across the inner membrane.</text>
</comment>
<reference evidence="11 12" key="1">
    <citation type="submission" date="2019-02" db="EMBL/GenBank/DDBJ databases">
        <title>Apibacter muscae sp. nov.: a novel member of the house fly microbiota.</title>
        <authorList>
            <person name="Park R."/>
        </authorList>
    </citation>
    <scope>NUCLEOTIDE SEQUENCE [LARGE SCALE GENOMIC DNA]</scope>
    <source>
        <strain evidence="11 12">AL1</strain>
    </source>
</reference>
<evidence type="ECO:0000256" key="1">
    <source>
        <dbReference type="ARBA" id="ARBA00002672"/>
    </source>
</evidence>
<keyword evidence="7 10" id="KW-0812">Transmembrane</keyword>
<evidence type="ECO:0000256" key="9">
    <source>
        <dbReference type="ARBA" id="ARBA00023136"/>
    </source>
</evidence>
<feature type="transmembrane region" description="Helical" evidence="10">
    <location>
        <begin position="175"/>
        <end position="194"/>
    </location>
</feature>
<evidence type="ECO:0000256" key="6">
    <source>
        <dbReference type="ARBA" id="ARBA00022475"/>
    </source>
</evidence>
<evidence type="ECO:0000313" key="12">
    <source>
        <dbReference type="Proteomes" id="UP000319499"/>
    </source>
</evidence>
<dbReference type="PANTHER" id="PTHR36122:SF2">
    <property type="entry name" value="NICOTINAMIDE RIBOSIDE TRANSPORTER PNUC"/>
    <property type="match status" value="1"/>
</dbReference>
<evidence type="ECO:0000256" key="10">
    <source>
        <dbReference type="SAM" id="Phobius"/>
    </source>
</evidence>
<accession>A0A563D860</accession>
<dbReference type="Proteomes" id="UP000319499">
    <property type="component" value="Unassembled WGS sequence"/>
</dbReference>
<comment type="similarity">
    <text evidence="3">Belongs to the nicotinamide ribonucleoside (NR) uptake permease (TC 4.B.1) family.</text>
</comment>